<dbReference type="AlphaFoldDB" id="A0A6I4T229"/>
<proteinExistence type="predicted"/>
<dbReference type="EMBL" id="WTYT01000001">
    <property type="protein sequence ID" value="MXO64153.1"/>
    <property type="molecule type" value="Genomic_DNA"/>
</dbReference>
<sequence>MTEKPHIETRGRFVPQMALAIGQAGESALSVHAGNPLPVQQYLPPAASEPLTGTAATDAVLGPFYPAMGRSIWLTLSGDWTGKVTVLRSADGGITQLPLTIGGAQWASFSDNVQEAIGEESVAGAGWYLAVTLSSGSVDYEVRQ</sequence>
<organism evidence="1 2">
    <name type="scientific">Altericroceibacterium endophyticum</name>
    <dbReference type="NCBI Taxonomy" id="1808508"/>
    <lineage>
        <taxon>Bacteria</taxon>
        <taxon>Pseudomonadati</taxon>
        <taxon>Pseudomonadota</taxon>
        <taxon>Alphaproteobacteria</taxon>
        <taxon>Sphingomonadales</taxon>
        <taxon>Erythrobacteraceae</taxon>
        <taxon>Altericroceibacterium</taxon>
    </lineage>
</organism>
<protein>
    <recommendedName>
        <fullName evidence="3">DUF2793 domain-containing protein</fullName>
    </recommendedName>
</protein>
<reference evidence="1 2" key="1">
    <citation type="submission" date="2019-12" db="EMBL/GenBank/DDBJ databases">
        <title>Genomic-based taxomic classification of the family Erythrobacteraceae.</title>
        <authorList>
            <person name="Xu L."/>
        </authorList>
    </citation>
    <scope>NUCLEOTIDE SEQUENCE [LARGE SCALE GENOMIC DNA]</scope>
    <source>
        <strain evidence="1 2">LMG 29518</strain>
    </source>
</reference>
<dbReference type="RefSeq" id="WP_160734617.1">
    <property type="nucleotide sequence ID" value="NZ_WTYT01000001.1"/>
</dbReference>
<evidence type="ECO:0008006" key="3">
    <source>
        <dbReference type="Google" id="ProtNLM"/>
    </source>
</evidence>
<comment type="caution">
    <text evidence="1">The sequence shown here is derived from an EMBL/GenBank/DDBJ whole genome shotgun (WGS) entry which is preliminary data.</text>
</comment>
<dbReference type="OrthoDB" id="7565359at2"/>
<gene>
    <name evidence="1" type="ORF">GRI91_00060</name>
</gene>
<evidence type="ECO:0000313" key="1">
    <source>
        <dbReference type="EMBL" id="MXO64153.1"/>
    </source>
</evidence>
<name>A0A6I4T229_9SPHN</name>
<accession>A0A6I4T229</accession>
<dbReference type="Proteomes" id="UP000438476">
    <property type="component" value="Unassembled WGS sequence"/>
</dbReference>
<evidence type="ECO:0000313" key="2">
    <source>
        <dbReference type="Proteomes" id="UP000438476"/>
    </source>
</evidence>
<keyword evidence="2" id="KW-1185">Reference proteome</keyword>